<dbReference type="PANTHER" id="PTHR47784:SF10">
    <property type="entry name" value="TRANSCRIPTION FACTOR, PUTATIVE (AFU_ORTHOLOGUE AFUA_6G14150)-RELATED"/>
    <property type="match status" value="1"/>
</dbReference>
<dbReference type="CDD" id="cd00067">
    <property type="entry name" value="GAL4"/>
    <property type="match status" value="1"/>
</dbReference>
<keyword evidence="4" id="KW-1185">Reference proteome</keyword>
<dbReference type="InterPro" id="IPR001138">
    <property type="entry name" value="Zn2Cys6_DnaBD"/>
</dbReference>
<evidence type="ECO:0000313" key="4">
    <source>
        <dbReference type="Proteomes" id="UP000800200"/>
    </source>
</evidence>
<dbReference type="EMBL" id="ML994668">
    <property type="protein sequence ID" value="KAF2179273.1"/>
    <property type="molecule type" value="Genomic_DNA"/>
</dbReference>
<evidence type="ECO:0000313" key="3">
    <source>
        <dbReference type="EMBL" id="KAF2179273.1"/>
    </source>
</evidence>
<dbReference type="SMART" id="SM00066">
    <property type="entry name" value="GAL4"/>
    <property type="match status" value="1"/>
</dbReference>
<gene>
    <name evidence="3" type="ORF">K469DRAFT_596866</name>
</gene>
<dbReference type="Proteomes" id="UP000800200">
    <property type="component" value="Unassembled WGS sequence"/>
</dbReference>
<dbReference type="GO" id="GO:0001228">
    <property type="term" value="F:DNA-binding transcription activator activity, RNA polymerase II-specific"/>
    <property type="evidence" value="ECO:0007669"/>
    <property type="project" value="TreeGrafter"/>
</dbReference>
<dbReference type="InterPro" id="IPR021858">
    <property type="entry name" value="Fun_TF"/>
</dbReference>
<accession>A0A6A6DK10</accession>
<dbReference type="Pfam" id="PF00172">
    <property type="entry name" value="Zn_clus"/>
    <property type="match status" value="1"/>
</dbReference>
<dbReference type="SUPFAM" id="SSF57701">
    <property type="entry name" value="Zn2/Cys6 DNA-binding domain"/>
    <property type="match status" value="1"/>
</dbReference>
<proteinExistence type="predicted"/>
<organism evidence="3 4">
    <name type="scientific">Zopfia rhizophila CBS 207.26</name>
    <dbReference type="NCBI Taxonomy" id="1314779"/>
    <lineage>
        <taxon>Eukaryota</taxon>
        <taxon>Fungi</taxon>
        <taxon>Dikarya</taxon>
        <taxon>Ascomycota</taxon>
        <taxon>Pezizomycotina</taxon>
        <taxon>Dothideomycetes</taxon>
        <taxon>Dothideomycetes incertae sedis</taxon>
        <taxon>Zopfiaceae</taxon>
        <taxon>Zopfia</taxon>
    </lineage>
</organism>
<dbReference type="AlphaFoldDB" id="A0A6A6DK10"/>
<sequence>MPPKKPHKKSRFGCDHCKKRRVKCDEKKPRCTNCITRNEECHFERRSIFQHAFSSNPASPVSQIAGTDMDHGLLRTGTTTDTSFWPSVRFRELELMHHWCTRSCYSFTAPFADIFRGYVVEEALKHEYLMDSILGLTSLHLASEMNDPMAASPYVRAALSYQNKAVSALRSSLQDVTRSNCDAIFLSSMVTMASTIVSPLLPTRQNDQTKSPTESILFWFNSLKGVRSIVDISRQWLVSGPLAQVLAAQQQNVLGKEKIGPIERLRYLNDTFVGTGNDSHEIYELAIGQLEKCSNKELSAVPWLARVELEFMNKFRERKPMAVTIFMHWAVLLDQLDDMWWTKYSGKRLVEESSASLAGCGREWDEIAQWCQSQVGL</sequence>
<dbReference type="GO" id="GO:0008270">
    <property type="term" value="F:zinc ion binding"/>
    <property type="evidence" value="ECO:0007669"/>
    <property type="project" value="InterPro"/>
</dbReference>
<reference evidence="3" key="1">
    <citation type="journal article" date="2020" name="Stud. Mycol.">
        <title>101 Dothideomycetes genomes: a test case for predicting lifestyles and emergence of pathogens.</title>
        <authorList>
            <person name="Haridas S."/>
            <person name="Albert R."/>
            <person name="Binder M."/>
            <person name="Bloem J."/>
            <person name="Labutti K."/>
            <person name="Salamov A."/>
            <person name="Andreopoulos B."/>
            <person name="Baker S."/>
            <person name="Barry K."/>
            <person name="Bills G."/>
            <person name="Bluhm B."/>
            <person name="Cannon C."/>
            <person name="Castanera R."/>
            <person name="Culley D."/>
            <person name="Daum C."/>
            <person name="Ezra D."/>
            <person name="Gonzalez J."/>
            <person name="Henrissat B."/>
            <person name="Kuo A."/>
            <person name="Liang C."/>
            <person name="Lipzen A."/>
            <person name="Lutzoni F."/>
            <person name="Magnuson J."/>
            <person name="Mondo S."/>
            <person name="Nolan M."/>
            <person name="Ohm R."/>
            <person name="Pangilinan J."/>
            <person name="Park H.-J."/>
            <person name="Ramirez L."/>
            <person name="Alfaro M."/>
            <person name="Sun H."/>
            <person name="Tritt A."/>
            <person name="Yoshinaga Y."/>
            <person name="Zwiers L.-H."/>
            <person name="Turgeon B."/>
            <person name="Goodwin S."/>
            <person name="Spatafora J."/>
            <person name="Crous P."/>
            <person name="Grigoriev I."/>
        </authorList>
    </citation>
    <scope>NUCLEOTIDE SEQUENCE</scope>
    <source>
        <strain evidence="3">CBS 207.26</strain>
    </source>
</reference>
<feature type="domain" description="Zn(2)-C6 fungal-type" evidence="2">
    <location>
        <begin position="13"/>
        <end position="43"/>
    </location>
</feature>
<dbReference type="InterPro" id="IPR053157">
    <property type="entry name" value="Sterol_Uptake_Regulator"/>
</dbReference>
<keyword evidence="1" id="KW-0539">Nucleus</keyword>
<dbReference type="Pfam" id="PF11951">
    <property type="entry name" value="Fungal_trans_2"/>
    <property type="match status" value="1"/>
</dbReference>
<dbReference type="PROSITE" id="PS00463">
    <property type="entry name" value="ZN2_CY6_FUNGAL_1"/>
    <property type="match status" value="1"/>
</dbReference>
<evidence type="ECO:0000259" key="2">
    <source>
        <dbReference type="PROSITE" id="PS50048"/>
    </source>
</evidence>
<dbReference type="PROSITE" id="PS50048">
    <property type="entry name" value="ZN2_CY6_FUNGAL_2"/>
    <property type="match status" value="1"/>
</dbReference>
<name>A0A6A6DK10_9PEZI</name>
<dbReference type="Gene3D" id="4.10.240.10">
    <property type="entry name" value="Zn(2)-C6 fungal-type DNA-binding domain"/>
    <property type="match status" value="1"/>
</dbReference>
<evidence type="ECO:0000256" key="1">
    <source>
        <dbReference type="ARBA" id="ARBA00023242"/>
    </source>
</evidence>
<dbReference type="PANTHER" id="PTHR47784">
    <property type="entry name" value="STEROL UPTAKE CONTROL PROTEIN 2"/>
    <property type="match status" value="1"/>
</dbReference>
<dbReference type="InterPro" id="IPR036864">
    <property type="entry name" value="Zn2-C6_fun-type_DNA-bd_sf"/>
</dbReference>
<dbReference type="OrthoDB" id="4937900at2759"/>
<protein>
    <recommendedName>
        <fullName evidence="2">Zn(2)-C6 fungal-type domain-containing protein</fullName>
    </recommendedName>
</protein>